<evidence type="ECO:0000313" key="3">
    <source>
        <dbReference type="Proteomes" id="UP000185904"/>
    </source>
</evidence>
<dbReference type="OrthoDB" id="4146092at2759"/>
<dbReference type="InterPro" id="IPR010730">
    <property type="entry name" value="HET"/>
</dbReference>
<evidence type="ECO:0000259" key="1">
    <source>
        <dbReference type="Pfam" id="PF06985"/>
    </source>
</evidence>
<proteinExistence type="predicted"/>
<protein>
    <recommendedName>
        <fullName evidence="1">Heterokaryon incompatibility domain-containing protein</fullName>
    </recommendedName>
</protein>
<dbReference type="InterPro" id="IPR052895">
    <property type="entry name" value="HetReg/Transcr_Mod"/>
</dbReference>
<dbReference type="Proteomes" id="UP000185904">
    <property type="component" value="Unassembled WGS sequence"/>
</dbReference>
<dbReference type="PANTHER" id="PTHR24148">
    <property type="entry name" value="ANKYRIN REPEAT DOMAIN-CONTAINING PROTEIN 39 HOMOLOG-RELATED"/>
    <property type="match status" value="1"/>
</dbReference>
<dbReference type="GeneID" id="34589217"/>
<accession>A0A178D039</accession>
<dbReference type="AlphaFoldDB" id="A0A178D039"/>
<feature type="domain" description="Heterokaryon incompatibility" evidence="1">
    <location>
        <begin position="35"/>
        <end position="164"/>
    </location>
</feature>
<organism evidence="2 3">
    <name type="scientific">Fonsecaea nubica</name>
    <dbReference type="NCBI Taxonomy" id="856822"/>
    <lineage>
        <taxon>Eukaryota</taxon>
        <taxon>Fungi</taxon>
        <taxon>Dikarya</taxon>
        <taxon>Ascomycota</taxon>
        <taxon>Pezizomycotina</taxon>
        <taxon>Eurotiomycetes</taxon>
        <taxon>Chaetothyriomycetidae</taxon>
        <taxon>Chaetothyriales</taxon>
        <taxon>Herpotrichiellaceae</taxon>
        <taxon>Fonsecaea</taxon>
    </lineage>
</organism>
<comment type="caution">
    <text evidence="2">The sequence shown here is derived from an EMBL/GenBank/DDBJ whole genome shotgun (WGS) entry which is preliminary data.</text>
</comment>
<evidence type="ECO:0000313" key="2">
    <source>
        <dbReference type="EMBL" id="OAL34842.1"/>
    </source>
</evidence>
<keyword evidence="3" id="KW-1185">Reference proteome</keyword>
<dbReference type="RefSeq" id="XP_022499854.1">
    <property type="nucleotide sequence ID" value="XM_022644094.1"/>
</dbReference>
<gene>
    <name evidence="2" type="ORF">AYO20_05802</name>
</gene>
<dbReference type="PANTHER" id="PTHR24148:SF73">
    <property type="entry name" value="HET DOMAIN PROTEIN (AFU_ORTHOLOGUE AFUA_8G01020)"/>
    <property type="match status" value="1"/>
</dbReference>
<sequence length="342" mass="38739">MATLLQKPRAFVVHLPGFVYQKQILSTLYPIAAGETSAITVNEEQVLIRKNLWLCLSSLRQHHGDTSFRLWVDFLCINQRDIPERNWQVKMMADIYTSATGVFAWLGSATADSEIAFDYLDRARYLRQRKAKHSAIQRGYKAGKRAVTNLISRSYWGRLWIIQEVLLAQNLWIVAGFRSTDWDTLRYVAQPRQSSSSNRVKPQSANKQIFTSIWTLKRGKVVARPMHGLMRLFHAALCQDPRDGLYGLLAMTDEATRAAVRVEYGSPVLQVLTANYALWSDGTAWSQRNEAKGCEGSPLLPPNSELWSASTKWSTREVATIPSGTAHDPIIFIRTTDAIYSM</sequence>
<dbReference type="Pfam" id="PF06985">
    <property type="entry name" value="HET"/>
    <property type="match status" value="1"/>
</dbReference>
<reference evidence="2 3" key="1">
    <citation type="submission" date="2016-03" db="EMBL/GenBank/DDBJ databases">
        <title>The draft genome sequence of Fonsecaea nubica causative agent of cutaneous subcutaneous infection in human host.</title>
        <authorList>
            <person name="Costa F."/>
            <person name="Sybren D.H."/>
            <person name="Raittz R.T."/>
            <person name="Weiss V.A."/>
            <person name="Leao A.C."/>
            <person name="Gomes R."/>
            <person name="De Souza E.M."/>
            <person name="Pedrosa F.O."/>
            <person name="Steffens M.B."/>
            <person name="Bombassaro A."/>
            <person name="Tadra-Sfeir M.Z."/>
            <person name="Moreno L.F."/>
            <person name="Najafzadeh M.J."/>
            <person name="Felipe M.S."/>
            <person name="Teixeira M."/>
            <person name="Sun J."/>
            <person name="Xi L."/>
            <person name="Castro M.A."/>
            <person name="Vicente V.A."/>
        </authorList>
    </citation>
    <scope>NUCLEOTIDE SEQUENCE [LARGE SCALE GENOMIC DNA]</scope>
    <source>
        <strain evidence="2 3">CBS 269.64</strain>
    </source>
</reference>
<dbReference type="EMBL" id="LVCJ01000035">
    <property type="protein sequence ID" value="OAL34842.1"/>
    <property type="molecule type" value="Genomic_DNA"/>
</dbReference>
<name>A0A178D039_9EURO</name>